<evidence type="ECO:0000259" key="1">
    <source>
        <dbReference type="Pfam" id="PF09851"/>
    </source>
</evidence>
<name>A0A3D9C2I9_9FLAO</name>
<comment type="caution">
    <text evidence="2">The sequence shown here is derived from an EMBL/GenBank/DDBJ whole genome shotgun (WGS) entry which is preliminary data.</text>
</comment>
<gene>
    <name evidence="2" type="ORF">DRF65_24475</name>
</gene>
<dbReference type="AlphaFoldDB" id="A0A3D9C2I9"/>
<evidence type="ECO:0000313" key="2">
    <source>
        <dbReference type="EMBL" id="REC59766.1"/>
    </source>
</evidence>
<reference evidence="3" key="1">
    <citation type="submission" date="2018-06" db="EMBL/GenBank/DDBJ databases">
        <authorList>
            <person name="Lum Nde A."/>
            <person name="Hugo C."/>
        </authorList>
    </citation>
    <scope>NUCLEOTIDE SEQUENCE [LARGE SCALE GENOMIC DNA]</scope>
    <source>
        <strain evidence="3">1_F178</strain>
    </source>
</reference>
<protein>
    <recommendedName>
        <fullName evidence="1">SHOCT domain-containing protein</fullName>
    </recommendedName>
</protein>
<dbReference type="Proteomes" id="UP000256686">
    <property type="component" value="Unassembled WGS sequence"/>
</dbReference>
<dbReference type="InterPro" id="IPR018649">
    <property type="entry name" value="SHOCT"/>
</dbReference>
<keyword evidence="3" id="KW-1185">Reference proteome</keyword>
<accession>A0A3D9C2I9</accession>
<dbReference type="Pfam" id="PF09851">
    <property type="entry name" value="SHOCT"/>
    <property type="match status" value="1"/>
</dbReference>
<sequence length="68" mass="7840">MYISTTIFSSCTAFQVRELLRNSDETKPQEQSASGILDMIERFGKLKESGILTHEEFTEQKQKLLDKL</sequence>
<proteinExistence type="predicted"/>
<dbReference type="EMBL" id="QNVT01000033">
    <property type="protein sequence ID" value="REC59766.1"/>
    <property type="molecule type" value="Genomic_DNA"/>
</dbReference>
<feature type="domain" description="SHOCT" evidence="1">
    <location>
        <begin position="40"/>
        <end position="65"/>
    </location>
</feature>
<organism evidence="2 3">
    <name type="scientific">Chryseobacterium pennae</name>
    <dbReference type="NCBI Taxonomy" id="2258962"/>
    <lineage>
        <taxon>Bacteria</taxon>
        <taxon>Pseudomonadati</taxon>
        <taxon>Bacteroidota</taxon>
        <taxon>Flavobacteriia</taxon>
        <taxon>Flavobacteriales</taxon>
        <taxon>Weeksellaceae</taxon>
        <taxon>Chryseobacterium group</taxon>
        <taxon>Chryseobacterium</taxon>
    </lineage>
</organism>
<evidence type="ECO:0000313" key="3">
    <source>
        <dbReference type="Proteomes" id="UP000256686"/>
    </source>
</evidence>